<dbReference type="EMBL" id="JANAVB010030219">
    <property type="protein sequence ID" value="KAJ6813837.1"/>
    <property type="molecule type" value="Genomic_DNA"/>
</dbReference>
<dbReference type="PANTHER" id="PTHR10177">
    <property type="entry name" value="CYCLINS"/>
    <property type="match status" value="1"/>
</dbReference>
<proteinExistence type="predicted"/>
<comment type="caution">
    <text evidence="4">The sequence shown here is derived from an EMBL/GenBank/DDBJ whole genome shotgun (WGS) entry which is preliminary data.</text>
</comment>
<dbReference type="InterPro" id="IPR006671">
    <property type="entry name" value="Cyclin_N"/>
</dbReference>
<reference evidence="4" key="2">
    <citation type="submission" date="2023-04" db="EMBL/GenBank/DDBJ databases">
        <authorList>
            <person name="Bruccoleri R.E."/>
            <person name="Oakeley E.J."/>
            <person name="Faust A.-M."/>
            <person name="Dessus-Babus S."/>
            <person name="Altorfer M."/>
            <person name="Burckhardt D."/>
            <person name="Oertli M."/>
            <person name="Naumann U."/>
            <person name="Petersen F."/>
            <person name="Wong J."/>
        </authorList>
    </citation>
    <scope>NUCLEOTIDE SEQUENCE</scope>
    <source>
        <strain evidence="4">GSM-AAB239-AS_SAM_17_03QT</strain>
        <tissue evidence="4">Leaf</tissue>
    </source>
</reference>
<evidence type="ECO:0000313" key="4">
    <source>
        <dbReference type="EMBL" id="KAJ6813837.1"/>
    </source>
</evidence>
<keyword evidence="1" id="KW-0132">Cell division</keyword>
<sequence length="161" mass="18488">MSISNSMKSPDFEYIDSRDSSVVASLERRATNNFHISKHSDSAGCTWKINYHVAMEITDGIVDVDNNHKDPQLCATLAYDIYNHLRTAETKKRASTDFMERVQKDINPSMRSILIDWLVEVAEEYRLMPDTLYLTVITSIGIFLVMRLTAKDYNCWKLPAC</sequence>
<dbReference type="InterPro" id="IPR036915">
    <property type="entry name" value="Cyclin-like_sf"/>
</dbReference>
<dbReference type="SUPFAM" id="SSF47954">
    <property type="entry name" value="Cyclin-like"/>
    <property type="match status" value="1"/>
</dbReference>
<keyword evidence="5" id="KW-1185">Reference proteome</keyword>
<dbReference type="Gene3D" id="1.10.472.10">
    <property type="entry name" value="Cyclin-like"/>
    <property type="match status" value="2"/>
</dbReference>
<evidence type="ECO:0000259" key="3">
    <source>
        <dbReference type="Pfam" id="PF00134"/>
    </source>
</evidence>
<protein>
    <submittedName>
        <fullName evidence="4">Cyclin-A1-1</fullName>
    </submittedName>
</protein>
<dbReference type="AlphaFoldDB" id="A0AAX6FBK7"/>
<organism evidence="4 5">
    <name type="scientific">Iris pallida</name>
    <name type="common">Sweet iris</name>
    <dbReference type="NCBI Taxonomy" id="29817"/>
    <lineage>
        <taxon>Eukaryota</taxon>
        <taxon>Viridiplantae</taxon>
        <taxon>Streptophyta</taxon>
        <taxon>Embryophyta</taxon>
        <taxon>Tracheophyta</taxon>
        <taxon>Spermatophyta</taxon>
        <taxon>Magnoliopsida</taxon>
        <taxon>Liliopsida</taxon>
        <taxon>Asparagales</taxon>
        <taxon>Iridaceae</taxon>
        <taxon>Iridoideae</taxon>
        <taxon>Irideae</taxon>
        <taxon>Iris</taxon>
    </lineage>
</organism>
<keyword evidence="2" id="KW-0131">Cell cycle</keyword>
<evidence type="ECO:0000313" key="5">
    <source>
        <dbReference type="Proteomes" id="UP001140949"/>
    </source>
</evidence>
<dbReference type="Proteomes" id="UP001140949">
    <property type="component" value="Unassembled WGS sequence"/>
</dbReference>
<dbReference type="GO" id="GO:0051301">
    <property type="term" value="P:cell division"/>
    <property type="evidence" value="ECO:0007669"/>
    <property type="project" value="UniProtKB-KW"/>
</dbReference>
<gene>
    <name evidence="4" type="ORF">M6B38_141675</name>
</gene>
<reference evidence="4" key="1">
    <citation type="journal article" date="2023" name="GigaByte">
        <title>Genome assembly of the bearded iris, Iris pallida Lam.</title>
        <authorList>
            <person name="Bruccoleri R.E."/>
            <person name="Oakeley E.J."/>
            <person name="Faust A.M.E."/>
            <person name="Altorfer M."/>
            <person name="Dessus-Babus S."/>
            <person name="Burckhardt D."/>
            <person name="Oertli M."/>
            <person name="Naumann U."/>
            <person name="Petersen F."/>
            <person name="Wong J."/>
        </authorList>
    </citation>
    <scope>NUCLEOTIDE SEQUENCE</scope>
    <source>
        <strain evidence="4">GSM-AAB239-AS_SAM_17_03QT</strain>
    </source>
</reference>
<accession>A0AAX6FBK7</accession>
<dbReference type="InterPro" id="IPR039361">
    <property type="entry name" value="Cyclin"/>
</dbReference>
<evidence type="ECO:0000256" key="1">
    <source>
        <dbReference type="ARBA" id="ARBA00022618"/>
    </source>
</evidence>
<dbReference type="Pfam" id="PF00134">
    <property type="entry name" value="Cyclin_N"/>
    <property type="match status" value="1"/>
</dbReference>
<feature type="domain" description="Cyclin N-terminal" evidence="3">
    <location>
        <begin position="80"/>
        <end position="137"/>
    </location>
</feature>
<evidence type="ECO:0000256" key="2">
    <source>
        <dbReference type="ARBA" id="ARBA00023306"/>
    </source>
</evidence>
<name>A0AAX6FBK7_IRIPA</name>